<accession>A0A163B349</accession>
<protein>
    <submittedName>
        <fullName evidence="1">Uncharacterized protein</fullName>
    </submittedName>
</protein>
<sequence>MSKQEMQTDGSEKPYSIDHYPIFSYAAKPAVYFPVHYFEKGVYTDKEQYLNLDLYEATLNGLNLSDAHRACVAEKKNAVTAVVIVSEDVGAWALERHKGKRRSLWAHLNHRYEANSLQRKSLNERPNGGVEAWGKPTTTPSHEHIPREVRREQRLAKCNRMRTHRPIDLELEAKFAHLRTDAPKLKSLQQNEAWAHEQLKLSNEARIRDKALGFKYRLRMSLNAEVPESAGMVDERKSCFARRDGERKWKVVRFDDVHMAKKVRWADVEHLQELEEELGQPEYGDTSS</sequence>
<comment type="caution">
    <text evidence="1">The sequence shown here is derived from an EMBL/GenBank/DDBJ whole genome shotgun (WGS) entry which is preliminary data.</text>
</comment>
<dbReference type="AlphaFoldDB" id="A0A163B349"/>
<reference evidence="1 2" key="1">
    <citation type="journal article" date="2016" name="Sci. Rep.">
        <title>Draft genome sequencing and secretome analysis of fungal phytopathogen Ascochyta rabiei provides insight into the necrotrophic effector repertoire.</title>
        <authorList>
            <person name="Verma S."/>
            <person name="Gazara R.K."/>
            <person name="Nizam S."/>
            <person name="Parween S."/>
            <person name="Chattopadhyay D."/>
            <person name="Verma P.K."/>
        </authorList>
    </citation>
    <scope>NUCLEOTIDE SEQUENCE [LARGE SCALE GENOMIC DNA]</scope>
    <source>
        <strain evidence="1 2">ArDII</strain>
    </source>
</reference>
<keyword evidence="2" id="KW-1185">Reference proteome</keyword>
<evidence type="ECO:0000313" key="1">
    <source>
        <dbReference type="EMBL" id="KZM21548.1"/>
    </source>
</evidence>
<dbReference type="EMBL" id="JYNV01000243">
    <property type="protein sequence ID" value="KZM21548.1"/>
    <property type="molecule type" value="Genomic_DNA"/>
</dbReference>
<dbReference type="OrthoDB" id="3793275at2759"/>
<name>A0A163B349_DIDRA</name>
<gene>
    <name evidence="1" type="ORF">ST47_g7302</name>
</gene>
<dbReference type="Proteomes" id="UP000076837">
    <property type="component" value="Unassembled WGS sequence"/>
</dbReference>
<evidence type="ECO:0000313" key="2">
    <source>
        <dbReference type="Proteomes" id="UP000076837"/>
    </source>
</evidence>
<proteinExistence type="predicted"/>
<organism evidence="1 2">
    <name type="scientific">Didymella rabiei</name>
    <name type="common">Chickpea ascochyta blight fungus</name>
    <name type="synonym">Mycosphaerella rabiei</name>
    <dbReference type="NCBI Taxonomy" id="5454"/>
    <lineage>
        <taxon>Eukaryota</taxon>
        <taxon>Fungi</taxon>
        <taxon>Dikarya</taxon>
        <taxon>Ascomycota</taxon>
        <taxon>Pezizomycotina</taxon>
        <taxon>Dothideomycetes</taxon>
        <taxon>Pleosporomycetidae</taxon>
        <taxon>Pleosporales</taxon>
        <taxon>Pleosporineae</taxon>
        <taxon>Didymellaceae</taxon>
        <taxon>Ascochyta</taxon>
    </lineage>
</organism>